<evidence type="ECO:0000259" key="6">
    <source>
        <dbReference type="PROSITE" id="PS51349"/>
    </source>
</evidence>
<proteinExistence type="inferred from homology"/>
<gene>
    <name evidence="7" type="ORF">UFOPK2242_01693</name>
</gene>
<organism evidence="7">
    <name type="scientific">freshwater metagenome</name>
    <dbReference type="NCBI Taxonomy" id="449393"/>
    <lineage>
        <taxon>unclassified sequences</taxon>
        <taxon>metagenomes</taxon>
        <taxon>ecological metagenomes</taxon>
    </lineage>
</organism>
<evidence type="ECO:0000256" key="3">
    <source>
        <dbReference type="ARBA" id="ARBA00022643"/>
    </source>
</evidence>
<dbReference type="PANTHER" id="PTHR10578:SF107">
    <property type="entry name" value="2-HYDROXYACID OXIDASE 1"/>
    <property type="match status" value="1"/>
</dbReference>
<dbReference type="GO" id="GO:0016614">
    <property type="term" value="F:oxidoreductase activity, acting on CH-OH group of donors"/>
    <property type="evidence" value="ECO:0007669"/>
    <property type="project" value="UniProtKB-ARBA"/>
</dbReference>
<dbReference type="GO" id="GO:0010181">
    <property type="term" value="F:FMN binding"/>
    <property type="evidence" value="ECO:0007669"/>
    <property type="project" value="InterPro"/>
</dbReference>
<dbReference type="EMBL" id="CAEZWM010000301">
    <property type="protein sequence ID" value="CAB4675023.1"/>
    <property type="molecule type" value="Genomic_DNA"/>
</dbReference>
<evidence type="ECO:0000256" key="2">
    <source>
        <dbReference type="ARBA" id="ARBA00022630"/>
    </source>
</evidence>
<dbReference type="PIRSF" id="PIRSF000138">
    <property type="entry name" value="Al-hdrx_acd_dh"/>
    <property type="match status" value="1"/>
</dbReference>
<dbReference type="Pfam" id="PF01070">
    <property type="entry name" value="FMN_dh"/>
    <property type="match status" value="1"/>
</dbReference>
<keyword evidence="4" id="KW-0560">Oxidoreductase</keyword>
<protein>
    <submittedName>
        <fullName evidence="7">Unannotated protein</fullName>
    </submittedName>
</protein>
<dbReference type="FunFam" id="3.20.20.70:FF:000029">
    <property type="entry name" value="L-lactate dehydrogenase"/>
    <property type="match status" value="1"/>
</dbReference>
<evidence type="ECO:0000256" key="4">
    <source>
        <dbReference type="ARBA" id="ARBA00023002"/>
    </source>
</evidence>
<sequence>MVDIDAGPWARRVAALESVATDADGLPLTLADFRSVFSQVLSESTLAYYEGGGADELTLLENVNSWQRMNLWPRVLRGIDSVDTSCEFLGRRMPHPFIVAPTAFHGLADPDAEIATARGALDAGAIYTLSTLAHTGPGELAAAVPDARRWFQLYVLRDRALTRAIVEEAVASGFEAIVITVDLPPAGRREREMRTGFTLGGDLVVPSIAAAGTTEPITMFDLPNLFDATLSWSDIEQIVRWSDLPVIVKGVLHPRDALAAAEHGAAGVVVSNHGGRQLDSVPSGAAALAGVVDAVHGRVSVLVDGGIRRGTDAIKARALGADAVLVGRPILYGLATGGAPGVSAVLKILVAELENGLALVGERRFDEVTASVLNPDS</sequence>
<dbReference type="InterPro" id="IPR012133">
    <property type="entry name" value="Alpha-hydoxy_acid_DH_FMN"/>
</dbReference>
<accession>A0A6J6MRF9</accession>
<comment type="similarity">
    <text evidence="5">Belongs to the FMN-dependent alpha-hydroxy acid dehydrogenase family.</text>
</comment>
<name>A0A6J6MRF9_9ZZZZ</name>
<evidence type="ECO:0000256" key="5">
    <source>
        <dbReference type="ARBA" id="ARBA00024042"/>
    </source>
</evidence>
<evidence type="ECO:0000313" key="7">
    <source>
        <dbReference type="EMBL" id="CAB4675023.1"/>
    </source>
</evidence>
<dbReference type="SUPFAM" id="SSF51395">
    <property type="entry name" value="FMN-linked oxidoreductases"/>
    <property type="match status" value="1"/>
</dbReference>
<dbReference type="Gene3D" id="3.20.20.70">
    <property type="entry name" value="Aldolase class I"/>
    <property type="match status" value="1"/>
</dbReference>
<dbReference type="CDD" id="cd02809">
    <property type="entry name" value="alpha_hydroxyacid_oxid_FMN"/>
    <property type="match status" value="1"/>
</dbReference>
<reference evidence="7" key="1">
    <citation type="submission" date="2020-05" db="EMBL/GenBank/DDBJ databases">
        <authorList>
            <person name="Chiriac C."/>
            <person name="Salcher M."/>
            <person name="Ghai R."/>
            <person name="Kavagutti S V."/>
        </authorList>
    </citation>
    <scope>NUCLEOTIDE SEQUENCE</scope>
</reference>
<dbReference type="PANTHER" id="PTHR10578">
    <property type="entry name" value="S -2-HYDROXY-ACID OXIDASE-RELATED"/>
    <property type="match status" value="1"/>
</dbReference>
<dbReference type="InterPro" id="IPR000262">
    <property type="entry name" value="FMN-dep_DH"/>
</dbReference>
<dbReference type="PROSITE" id="PS51349">
    <property type="entry name" value="FMN_HYDROXY_ACID_DH_2"/>
    <property type="match status" value="1"/>
</dbReference>
<feature type="domain" description="FMN hydroxy acid dehydrogenase" evidence="6">
    <location>
        <begin position="22"/>
        <end position="377"/>
    </location>
</feature>
<dbReference type="InterPro" id="IPR037396">
    <property type="entry name" value="FMN_HAD"/>
</dbReference>
<keyword evidence="2" id="KW-0285">Flavoprotein</keyword>
<dbReference type="InterPro" id="IPR013785">
    <property type="entry name" value="Aldolase_TIM"/>
</dbReference>
<dbReference type="AlphaFoldDB" id="A0A6J6MRF9"/>
<comment type="cofactor">
    <cofactor evidence="1">
        <name>FMN</name>
        <dbReference type="ChEBI" id="CHEBI:58210"/>
    </cofactor>
</comment>
<evidence type="ECO:0000256" key="1">
    <source>
        <dbReference type="ARBA" id="ARBA00001917"/>
    </source>
</evidence>
<keyword evidence="3" id="KW-0288">FMN</keyword>
<dbReference type="InterPro" id="IPR008259">
    <property type="entry name" value="FMN_hydac_DH_AS"/>
</dbReference>
<dbReference type="PROSITE" id="PS00557">
    <property type="entry name" value="FMN_HYDROXY_ACID_DH_1"/>
    <property type="match status" value="1"/>
</dbReference>